<dbReference type="InterPro" id="IPR031052">
    <property type="entry name" value="FHY3/FAR1"/>
</dbReference>
<comment type="similarity">
    <text evidence="1">Belongs to the FHY3/FAR1 family.</text>
</comment>
<feature type="region of interest" description="Disordered" evidence="2">
    <location>
        <begin position="346"/>
        <end position="402"/>
    </location>
</feature>
<protein>
    <recommendedName>
        <fullName evidence="1">Protein FAR1-RELATED SEQUENCE</fullName>
    </recommendedName>
</protein>
<dbReference type="GO" id="GO:0008270">
    <property type="term" value="F:zinc ion binding"/>
    <property type="evidence" value="ECO:0007669"/>
    <property type="project" value="UniProtKB-UniRule"/>
</dbReference>
<dbReference type="GO" id="GO:0006355">
    <property type="term" value="P:regulation of DNA-templated transcription"/>
    <property type="evidence" value="ECO:0007669"/>
    <property type="project" value="UniProtKB-UniRule"/>
</dbReference>
<dbReference type="PANTHER" id="PTHR31669">
    <property type="entry name" value="PROTEIN FAR1-RELATED SEQUENCE 10-RELATED"/>
    <property type="match status" value="1"/>
</dbReference>
<evidence type="ECO:0000256" key="3">
    <source>
        <dbReference type="SAM" id="SignalP"/>
    </source>
</evidence>
<dbReference type="EMBL" id="JACMSC010000009">
    <property type="protein sequence ID" value="KAG6507398.1"/>
    <property type="molecule type" value="Genomic_DNA"/>
</dbReference>
<comment type="function">
    <text evidence="1">Putative transcription activator involved in regulating light control of development.</text>
</comment>
<keyword evidence="1" id="KW-0863">Zinc-finger</keyword>
<keyword evidence="1" id="KW-0862">Zinc</keyword>
<dbReference type="AlphaFoldDB" id="A0A8J5L5W3"/>
<gene>
    <name evidence="4" type="ORF">ZIOFF_032741</name>
</gene>
<organism evidence="4 5">
    <name type="scientific">Zingiber officinale</name>
    <name type="common">Ginger</name>
    <name type="synonym">Amomum zingiber</name>
    <dbReference type="NCBI Taxonomy" id="94328"/>
    <lineage>
        <taxon>Eukaryota</taxon>
        <taxon>Viridiplantae</taxon>
        <taxon>Streptophyta</taxon>
        <taxon>Embryophyta</taxon>
        <taxon>Tracheophyta</taxon>
        <taxon>Spermatophyta</taxon>
        <taxon>Magnoliopsida</taxon>
        <taxon>Liliopsida</taxon>
        <taxon>Zingiberales</taxon>
        <taxon>Zingiberaceae</taxon>
        <taxon>Zingiber</taxon>
    </lineage>
</organism>
<keyword evidence="3" id="KW-0732">Signal</keyword>
<evidence type="ECO:0000256" key="2">
    <source>
        <dbReference type="SAM" id="MobiDB-lite"/>
    </source>
</evidence>
<feature type="compositionally biased region" description="Polar residues" evidence="2">
    <location>
        <begin position="346"/>
        <end position="373"/>
    </location>
</feature>
<keyword evidence="1" id="KW-0479">Metal-binding</keyword>
<comment type="caution">
    <text evidence="4">The sequence shown here is derived from an EMBL/GenBank/DDBJ whole genome shotgun (WGS) entry which is preliminary data.</text>
</comment>
<feature type="signal peptide" evidence="3">
    <location>
        <begin position="1"/>
        <end position="39"/>
    </location>
</feature>
<proteinExistence type="inferred from homology"/>
<feature type="chain" id="PRO_5035215014" description="Protein FAR1-RELATED SEQUENCE" evidence="3">
    <location>
        <begin position="40"/>
        <end position="402"/>
    </location>
</feature>
<feature type="compositionally biased region" description="Basic and acidic residues" evidence="2">
    <location>
        <begin position="393"/>
        <end position="402"/>
    </location>
</feature>
<accession>A0A8J5L5W3</accession>
<evidence type="ECO:0000313" key="4">
    <source>
        <dbReference type="EMBL" id="KAG6507398.1"/>
    </source>
</evidence>
<evidence type="ECO:0000313" key="5">
    <source>
        <dbReference type="Proteomes" id="UP000734854"/>
    </source>
</evidence>
<keyword evidence="5" id="KW-1185">Reference proteome</keyword>
<keyword evidence="1" id="KW-0539">Nucleus</keyword>
<reference evidence="4 5" key="1">
    <citation type="submission" date="2020-08" db="EMBL/GenBank/DDBJ databases">
        <title>Plant Genome Project.</title>
        <authorList>
            <person name="Zhang R.-G."/>
        </authorList>
    </citation>
    <scope>NUCLEOTIDE SEQUENCE [LARGE SCALE GENOMIC DNA]</scope>
    <source>
        <tissue evidence="4">Rhizome</tissue>
    </source>
</reference>
<dbReference type="PANTHER" id="PTHR31669:SF283">
    <property type="entry name" value="PROTEIN FAR1-RELATED SEQUENCE"/>
    <property type="match status" value="1"/>
</dbReference>
<sequence length="402" mass="45408">MQHLTLLLLTANRKAMSSSVALLFFTLLATLSLLPPCHARSLTTVHAQELNNWHRNPVVMAKAGRTQVEVADEKAGNASRSTAKGSRSKFRAAEPHVTWFPRLPNCPDDEKRNDMQFEIASRICTRNDVASCGKKGDDGKQKYFCFGCAKSGKTVSQAKNALYSRPSIKTNCKAKINVVIRNDDNFVINSFDNALKKKIEKEKNLDFGSFNSMIPVISGYPIERQFQSFYTNNLFKLFQDEIRRLMFCNTSLVRQEGVAFIFEVVETLLGKNGDPIRDASFRACDLCVDTNEGSHSTGCLEKEVFIKRIYMEDFCAYKSFMFCSFLRPQFRQNLCKLTMINETPIQSSTGKSRRVQNNSASNTATGQLTNTNNELEKAKRNLKKANSSPVRNKTKDDINVKY</sequence>
<comment type="subcellular location">
    <subcellularLocation>
        <location evidence="1">Nucleus</location>
    </subcellularLocation>
</comment>
<name>A0A8J5L5W3_ZINOF</name>
<dbReference type="Proteomes" id="UP000734854">
    <property type="component" value="Unassembled WGS sequence"/>
</dbReference>
<evidence type="ECO:0000256" key="1">
    <source>
        <dbReference type="RuleBase" id="RU367018"/>
    </source>
</evidence>
<dbReference type="GO" id="GO:0005634">
    <property type="term" value="C:nucleus"/>
    <property type="evidence" value="ECO:0007669"/>
    <property type="project" value="UniProtKB-SubCell"/>
</dbReference>